<proteinExistence type="predicted"/>
<dbReference type="GO" id="GO:0005886">
    <property type="term" value="C:plasma membrane"/>
    <property type="evidence" value="ECO:0007669"/>
    <property type="project" value="UniProtKB-SubCell"/>
</dbReference>
<evidence type="ECO:0000256" key="2">
    <source>
        <dbReference type="ARBA" id="ARBA00022475"/>
    </source>
</evidence>
<dbReference type="Proteomes" id="UP000030700">
    <property type="component" value="Unassembled WGS sequence"/>
</dbReference>
<organism evidence="7">
    <name type="scientific">Candidatus Moduliflexus flocculans</name>
    <dbReference type="NCBI Taxonomy" id="1499966"/>
    <lineage>
        <taxon>Bacteria</taxon>
        <taxon>Candidatus Moduliflexota</taxon>
        <taxon>Candidatus Moduliflexia</taxon>
        <taxon>Candidatus Moduliflexales</taxon>
        <taxon>Candidatus Moduliflexaceae</taxon>
    </lineage>
</organism>
<evidence type="ECO:0000256" key="5">
    <source>
        <dbReference type="ARBA" id="ARBA00023136"/>
    </source>
</evidence>
<comment type="subcellular location">
    <subcellularLocation>
        <location evidence="1">Cell membrane</location>
        <topology evidence="1">Multi-pass membrane protein</topology>
    </subcellularLocation>
</comment>
<dbReference type="Pfam" id="PF13440">
    <property type="entry name" value="Polysacc_synt_3"/>
    <property type="match status" value="1"/>
</dbReference>
<feature type="transmembrane region" description="Helical" evidence="6">
    <location>
        <begin position="12"/>
        <end position="34"/>
    </location>
</feature>
<protein>
    <submittedName>
        <fullName evidence="7">Polysaccharide biosynthesis protein</fullName>
    </submittedName>
</protein>
<dbReference type="EMBL" id="DF820457">
    <property type="protein sequence ID" value="GAK51413.1"/>
    <property type="molecule type" value="Genomic_DNA"/>
</dbReference>
<dbReference type="InterPro" id="IPR050833">
    <property type="entry name" value="Poly_Biosynth_Transport"/>
</dbReference>
<feature type="transmembrane region" description="Helical" evidence="6">
    <location>
        <begin position="332"/>
        <end position="351"/>
    </location>
</feature>
<feature type="transmembrane region" description="Helical" evidence="6">
    <location>
        <begin position="422"/>
        <end position="441"/>
    </location>
</feature>
<evidence type="ECO:0000256" key="1">
    <source>
        <dbReference type="ARBA" id="ARBA00004651"/>
    </source>
</evidence>
<evidence type="ECO:0000256" key="4">
    <source>
        <dbReference type="ARBA" id="ARBA00022989"/>
    </source>
</evidence>
<keyword evidence="3 6" id="KW-0812">Transmembrane</keyword>
<keyword evidence="5 6" id="KW-0472">Membrane</keyword>
<feature type="transmembrane region" description="Helical" evidence="6">
    <location>
        <begin position="388"/>
        <end position="410"/>
    </location>
</feature>
<gene>
    <name evidence="7" type="ORF">U14_02657</name>
</gene>
<evidence type="ECO:0000313" key="7">
    <source>
        <dbReference type="EMBL" id="GAK51413.1"/>
    </source>
</evidence>
<dbReference type="HOGENOM" id="CLU_022017_7_4_0"/>
<feature type="transmembrane region" description="Helical" evidence="6">
    <location>
        <begin position="363"/>
        <end position="382"/>
    </location>
</feature>
<feature type="transmembrane region" description="Helical" evidence="6">
    <location>
        <begin position="297"/>
        <end position="320"/>
    </location>
</feature>
<keyword evidence="2" id="KW-1003">Cell membrane</keyword>
<dbReference type="PANTHER" id="PTHR30250">
    <property type="entry name" value="PST FAMILY PREDICTED COLANIC ACID TRANSPORTER"/>
    <property type="match status" value="1"/>
</dbReference>
<keyword evidence="4 6" id="KW-1133">Transmembrane helix</keyword>
<evidence type="ECO:0000256" key="3">
    <source>
        <dbReference type="ARBA" id="ARBA00022692"/>
    </source>
</evidence>
<feature type="transmembrane region" description="Helical" evidence="6">
    <location>
        <begin position="84"/>
        <end position="106"/>
    </location>
</feature>
<evidence type="ECO:0000313" key="8">
    <source>
        <dbReference type="Proteomes" id="UP000030700"/>
    </source>
</evidence>
<name>A0A081BLZ7_9BACT</name>
<evidence type="ECO:0000256" key="6">
    <source>
        <dbReference type="SAM" id="Phobius"/>
    </source>
</evidence>
<sequence length="497" mass="55960">MLRNTVKDLGKHSLIYLIGGIASVSASILLMPVYTRFLSKADYGIIEMIDTSRYLVIILLLAGFDPTMGKFYHSSPSADEKKAVVGTVFLFVLLSAIFWGGCLFSLNTFLSEQLLGRVAFVSFINLGIMLLVVQAIQTTGETYLNIRKKSLLFATLSLIKLTINILANLTFVVWLRIGPKGMLYGELLSSGIITIVLLSYLIRNNGLHFSTTLFRPMLLFSLPFIPNAFSAAIMHRADRYFVQQYGSLADVGLYGVGYRFPFILNSLILSSFGRVWYSASMYDIAKQEEAQRTHAKITTYFVTLYMMGQYLLAIFAPTIIRLLTAPDYFEAWKVMQIVAFACALYAIHPFFTSGAFLKNKTWVLPISHIIPAALNIGLNMLLLPRYGYIAAAWVTVITYFTYSFLNYLICRAFYPIKFEFGRLSWLFGGGIALVLLSDAVWFSHPVLEALKEFGFAAVFPLAIMFGKYLDADEKQSLSNELARVHPTIARFYRQYAL</sequence>
<keyword evidence="8" id="KW-1185">Reference proteome</keyword>
<feature type="transmembrane region" description="Helical" evidence="6">
    <location>
        <begin position="256"/>
        <end position="277"/>
    </location>
</feature>
<feature type="transmembrane region" description="Helical" evidence="6">
    <location>
        <begin position="213"/>
        <end position="236"/>
    </location>
</feature>
<dbReference type="PANTHER" id="PTHR30250:SF11">
    <property type="entry name" value="O-ANTIGEN TRANSPORTER-RELATED"/>
    <property type="match status" value="1"/>
</dbReference>
<accession>A0A081BLZ7</accession>
<feature type="transmembrane region" description="Helical" evidence="6">
    <location>
        <begin position="453"/>
        <end position="469"/>
    </location>
</feature>
<dbReference type="AlphaFoldDB" id="A0A081BLZ7"/>
<feature type="transmembrane region" description="Helical" evidence="6">
    <location>
        <begin position="118"/>
        <end position="139"/>
    </location>
</feature>
<feature type="transmembrane region" description="Helical" evidence="6">
    <location>
        <begin position="151"/>
        <end position="175"/>
    </location>
</feature>
<reference evidence="7" key="1">
    <citation type="journal article" date="2015" name="PeerJ">
        <title>First genomic representation of candidate bacterial phylum KSB3 points to enhanced environmental sensing as a trigger of wastewater bulking.</title>
        <authorList>
            <person name="Sekiguchi Y."/>
            <person name="Ohashi A."/>
            <person name="Parks D.H."/>
            <person name="Yamauchi T."/>
            <person name="Tyson G.W."/>
            <person name="Hugenholtz P."/>
        </authorList>
    </citation>
    <scope>NUCLEOTIDE SEQUENCE [LARGE SCALE GENOMIC DNA]</scope>
</reference>
<feature type="transmembrane region" description="Helical" evidence="6">
    <location>
        <begin position="181"/>
        <end position="201"/>
    </location>
</feature>
<dbReference type="STRING" id="1499966.U14_02657"/>